<proteinExistence type="predicted"/>
<accession>A0A409YNJ7</accession>
<sequence>MTPELLEQLYDFNHQPEYWELKNYWPSTQEQQADLTQWGGLLIDKALHIKVKHIEFNSPKKLTLTLPFWKTHRFG</sequence>
<dbReference type="OrthoDB" id="3163890at2759"/>
<dbReference type="EMBL" id="NHTK01000912">
    <property type="protein sequence ID" value="PPR04618.1"/>
    <property type="molecule type" value="Genomic_DNA"/>
</dbReference>
<evidence type="ECO:0000313" key="1">
    <source>
        <dbReference type="EMBL" id="PPR04618.1"/>
    </source>
</evidence>
<evidence type="ECO:0000313" key="2">
    <source>
        <dbReference type="Proteomes" id="UP000284842"/>
    </source>
</evidence>
<organism evidence="1 2">
    <name type="scientific">Panaeolus cyanescens</name>
    <dbReference type="NCBI Taxonomy" id="181874"/>
    <lineage>
        <taxon>Eukaryota</taxon>
        <taxon>Fungi</taxon>
        <taxon>Dikarya</taxon>
        <taxon>Basidiomycota</taxon>
        <taxon>Agaricomycotina</taxon>
        <taxon>Agaricomycetes</taxon>
        <taxon>Agaricomycetidae</taxon>
        <taxon>Agaricales</taxon>
        <taxon>Agaricineae</taxon>
        <taxon>Galeropsidaceae</taxon>
        <taxon>Panaeolus</taxon>
    </lineage>
</organism>
<gene>
    <name evidence="1" type="ORF">CVT24_011758</name>
</gene>
<dbReference type="AlphaFoldDB" id="A0A409YNJ7"/>
<keyword evidence="2" id="KW-1185">Reference proteome</keyword>
<feature type="non-terminal residue" evidence="1">
    <location>
        <position position="75"/>
    </location>
</feature>
<protein>
    <submittedName>
        <fullName evidence="1">Uncharacterized protein</fullName>
    </submittedName>
</protein>
<dbReference type="InParanoid" id="A0A409YNJ7"/>
<comment type="caution">
    <text evidence="1">The sequence shown here is derived from an EMBL/GenBank/DDBJ whole genome shotgun (WGS) entry which is preliminary data.</text>
</comment>
<dbReference type="Proteomes" id="UP000284842">
    <property type="component" value="Unassembled WGS sequence"/>
</dbReference>
<name>A0A409YNJ7_9AGAR</name>
<reference evidence="1 2" key="1">
    <citation type="journal article" date="2018" name="Evol. Lett.">
        <title>Horizontal gene cluster transfer increased hallucinogenic mushroom diversity.</title>
        <authorList>
            <person name="Reynolds H.T."/>
            <person name="Vijayakumar V."/>
            <person name="Gluck-Thaler E."/>
            <person name="Korotkin H.B."/>
            <person name="Matheny P.B."/>
            <person name="Slot J.C."/>
        </authorList>
    </citation>
    <scope>NUCLEOTIDE SEQUENCE [LARGE SCALE GENOMIC DNA]</scope>
    <source>
        <strain evidence="1 2">2629</strain>
    </source>
</reference>